<evidence type="ECO:0000313" key="2">
    <source>
        <dbReference type="EMBL" id="QCX37960.1"/>
    </source>
</evidence>
<keyword evidence="1" id="KW-0175">Coiled coil</keyword>
<proteinExistence type="predicted"/>
<evidence type="ECO:0000313" key="3">
    <source>
        <dbReference type="Proteomes" id="UP000306229"/>
    </source>
</evidence>
<name>A0A5B7TNY1_9FLAO</name>
<dbReference type="RefSeq" id="WP_138948874.1">
    <property type="nucleotide sequence ID" value="NZ_CP040749.1"/>
</dbReference>
<sequence>MKTKSVHVKNRNNSACWKNASKSNYSLLHYIIILLIFSASNTLQSQASLAAENRIDDLVVTTDDGEKKTYSVFRDAEQTDQYYYVPNEARVTTTKDKKGKEFPDLTLLRYQYDPSDGGPTQQGGIIQGTMTMAAEPEVIETMKKYILKKAPKAGTIKLAPIPLEKCDFEIRTEKGLFLGNPETNTAFQGPLIANQKMGFSLSLNELGAAVISELATGKGGVLISVSIKYRGLTPPCGYNITGKWESVYEYYQKQTKLEGGLSLGPIKLGGSKTKEEIIEDLNETSGVKVERIKCPSPENATGNSTDESLEDEHFQRLKDKIENEVLSKEYKTKEARLTELQSLYESTDDEGIKKKLMDEITMGEKSLKAGYQNSVKDIKNMKKGTISYDSRTQYLESRETTFFGLIGFSKFNMTEEELKENGHIIDINANDTFPYIAIGLQDINLNFDLRSLALDISYTNSEGDTNSLACRWTPEKKWRNFEGASIDYLRFNLIGEKDIERRNEPKFNIKLQVNSKLLNGDFIIEKEVQLEKGKKNMDGIGQITKQLSIDGSSLSFHKITGDNSDLDLAEVTLKIGDLIIKKAIKPYVQNGVYGEPKPIVLLVPKDETSISSEVNFITKREEIKKTALIEITENTLRDLQWRTFDDE</sequence>
<dbReference type="AlphaFoldDB" id="A0A5B7TNY1"/>
<protein>
    <submittedName>
        <fullName evidence="2">Uncharacterized protein</fullName>
    </submittedName>
</protein>
<gene>
    <name evidence="2" type="ORF">FF125_05750</name>
</gene>
<feature type="coiled-coil region" evidence="1">
    <location>
        <begin position="323"/>
        <end position="350"/>
    </location>
</feature>
<reference evidence="2 3" key="1">
    <citation type="submission" date="2019-05" db="EMBL/GenBank/DDBJ databases">
        <title>Algicella ahnfeltiae gen. nov., sp. nov., a novel marine bacterium of the family Flavobacteriaceae isolated from a red alga.</title>
        <authorList>
            <person name="Nedashkovskaya O.I."/>
            <person name="Kukhlevskiy A.D."/>
            <person name="Kim S.-G."/>
            <person name="Zhukova N.V."/>
            <person name="Mikhailov V.V."/>
        </authorList>
    </citation>
    <scope>NUCLEOTIDE SEQUENCE [LARGE SCALE GENOMIC DNA]</scope>
    <source>
        <strain evidence="2 3">10Alg115</strain>
    </source>
</reference>
<dbReference type="Proteomes" id="UP000306229">
    <property type="component" value="Chromosome"/>
</dbReference>
<organism evidence="2 3">
    <name type="scientific">Aureibaculum algae</name>
    <dbReference type="NCBI Taxonomy" id="2584122"/>
    <lineage>
        <taxon>Bacteria</taxon>
        <taxon>Pseudomonadati</taxon>
        <taxon>Bacteroidota</taxon>
        <taxon>Flavobacteriia</taxon>
        <taxon>Flavobacteriales</taxon>
        <taxon>Flavobacteriaceae</taxon>
        <taxon>Aureibaculum</taxon>
    </lineage>
</organism>
<evidence type="ECO:0000256" key="1">
    <source>
        <dbReference type="SAM" id="Coils"/>
    </source>
</evidence>
<dbReference type="OrthoDB" id="1489268at2"/>
<dbReference type="EMBL" id="CP040749">
    <property type="protein sequence ID" value="QCX37960.1"/>
    <property type="molecule type" value="Genomic_DNA"/>
</dbReference>
<accession>A0A5B7TNY1</accession>
<dbReference type="KEGG" id="fbe:FF125_05750"/>
<keyword evidence="3" id="KW-1185">Reference proteome</keyword>